<evidence type="ECO:0000313" key="9">
    <source>
        <dbReference type="RefSeq" id="XP_033162857.1"/>
    </source>
</evidence>
<dbReference type="RefSeq" id="XP_033162857.1">
    <property type="nucleotide sequence ID" value="XM_033306966.1"/>
</dbReference>
<dbReference type="Pfam" id="PF00176">
    <property type="entry name" value="SNF2-rel_dom"/>
    <property type="match status" value="1"/>
</dbReference>
<feature type="domain" description="Helicase ATP-binding" evidence="6">
    <location>
        <begin position="414"/>
        <end position="543"/>
    </location>
</feature>
<feature type="domain" description="Helicase C-terminal" evidence="7">
    <location>
        <begin position="813"/>
        <end position="973"/>
    </location>
</feature>
<evidence type="ECO:0000259" key="6">
    <source>
        <dbReference type="PROSITE" id="PS51192"/>
    </source>
</evidence>
<feature type="region of interest" description="Disordered" evidence="5">
    <location>
        <begin position="36"/>
        <end position="71"/>
    </location>
</feature>
<reference evidence="9" key="1">
    <citation type="submission" date="2025-08" db="UniProtKB">
        <authorList>
            <consortium name="RefSeq"/>
        </authorList>
    </citation>
    <scope>IDENTIFICATION</scope>
    <source>
        <strain evidence="9">Mau12</strain>
        <tissue evidence="9">Whole Body</tissue>
    </source>
</reference>
<keyword evidence="8" id="KW-1185">Reference proteome</keyword>
<protein>
    <submittedName>
        <fullName evidence="9">Transcription termination factor 2 isoform X1</fullName>
    </submittedName>
</protein>
<dbReference type="InterPro" id="IPR027417">
    <property type="entry name" value="P-loop_NTPase"/>
</dbReference>
<feature type="coiled-coil region" evidence="4">
    <location>
        <begin position="107"/>
        <end position="141"/>
    </location>
</feature>
<dbReference type="PANTHER" id="PTHR45626:SF50">
    <property type="entry name" value="TRANSCRIPTION TERMINATION FACTOR 2"/>
    <property type="match status" value="1"/>
</dbReference>
<feature type="compositionally biased region" description="Acidic residues" evidence="5">
    <location>
        <begin position="331"/>
        <end position="343"/>
    </location>
</feature>
<evidence type="ECO:0000256" key="4">
    <source>
        <dbReference type="SAM" id="Coils"/>
    </source>
</evidence>
<keyword evidence="2" id="KW-0378">Hydrolase</keyword>
<organism evidence="8 9">
    <name type="scientific">Drosophila mauritiana</name>
    <name type="common">Fruit fly</name>
    <dbReference type="NCBI Taxonomy" id="7226"/>
    <lineage>
        <taxon>Eukaryota</taxon>
        <taxon>Metazoa</taxon>
        <taxon>Ecdysozoa</taxon>
        <taxon>Arthropoda</taxon>
        <taxon>Hexapoda</taxon>
        <taxon>Insecta</taxon>
        <taxon>Pterygota</taxon>
        <taxon>Neoptera</taxon>
        <taxon>Endopterygota</taxon>
        <taxon>Diptera</taxon>
        <taxon>Brachycera</taxon>
        <taxon>Muscomorpha</taxon>
        <taxon>Ephydroidea</taxon>
        <taxon>Drosophilidae</taxon>
        <taxon>Drosophila</taxon>
        <taxon>Sophophora</taxon>
    </lineage>
</organism>
<gene>
    <name evidence="9" type="primary">LOC117142778</name>
</gene>
<dbReference type="GO" id="GO:0006281">
    <property type="term" value="P:DNA repair"/>
    <property type="evidence" value="ECO:0007669"/>
    <property type="project" value="TreeGrafter"/>
</dbReference>
<evidence type="ECO:0000256" key="5">
    <source>
        <dbReference type="SAM" id="MobiDB-lite"/>
    </source>
</evidence>
<dbReference type="AlphaFoldDB" id="A0A6P8K0Q1"/>
<keyword evidence="3" id="KW-0067">ATP-binding</keyword>
<keyword evidence="4" id="KW-0175">Coiled coil</keyword>
<dbReference type="PROSITE" id="PS51192">
    <property type="entry name" value="HELICASE_ATP_BIND_1"/>
    <property type="match status" value="1"/>
</dbReference>
<sequence length="987" mass="113467">MELDFPRSPCSRSNSPPCCSSSVIWSLNNTSSRYGSTPIYPMESSSPSDTNEIHEQSSSIQDLSGVPLPDSSGEINNRMEPEPADSFELSGEYADNECAIFVSASEYNEKKAQIDQLVQKILTMEQQQRQLEENASDTKELCDLKLRLQKLNARLEALGEFLDTLRVREDQQEIKIEDDSELVDQTEQPKWSNLYSGLNRYRQKANHTAAQFYQHKSNIIDSLKTLYEPIHPRPTIDDLEKQPALLLVRLLKHQQSGLKWMQFRERQKICGGILADDMGLGKTISMIALILASEGTKNRKREEKQQALKLKWTQEYNRIYRKKNRKISMFDDEEESGEEEQYEPPENRTSHAKTKKINPFRILDDDDDDNDDRDKAVVEYEQNDQLSKTPDPEFFSSDEEEEHFTNGRYPSANTLVVCPMSVMCQWAHEVASKVAQNAIRVLTFHGPNRRKIGIEAFRSYDLVITSYNLVVIEFRRYGNASPLFAVHWNRVILDEAHIIRNPKTNCCMSVCQLRARCHWALTGTPVQNRGVDVFALLRFLNVPNFQDLQQWKKNLNESMLGHRRLNLIIKPLMLRRTKQKLQASGDMPALPTLKIELICVQLSKTEMAVYQILSAISKKIFTQFLLQREKGNSDLNYYALERTPQFITEQISDERYNEIYERFLKSLGYNPGEKILGIYILVLLLRLRQFCCHPGLMIGMLRGTLAAEDVQNVKGDASDVEGQLKIDVLSELDKFYESASGDDSCDEEDSTRRHGNFKLEVIKDEIKEDYVPWDSSDDLPSAGSFEDQLDTARALKLLNPQNPIFQFIRPSAKLKLIIDKLEEILTGTNDKIIVTSQWVSYLAIIRKRLQDLSWETLDFNGQLTAKEREIVVRDFNANNDKRVLLLSLTAGGVGLNLNVANHMLIVDLHWNPQLERQAQDRIYRYGQTKPTFIYRYMCQDTVEQRIKSLQDCKLEIAKVVLPEEGEEVSRCVGGGLNLAELKKLLEM</sequence>
<dbReference type="Gene3D" id="3.40.50.300">
    <property type="entry name" value="P-loop containing nucleotide triphosphate hydrolases"/>
    <property type="match status" value="1"/>
</dbReference>
<dbReference type="PROSITE" id="PS51194">
    <property type="entry name" value="HELICASE_CTER"/>
    <property type="match status" value="1"/>
</dbReference>
<dbReference type="InterPro" id="IPR038718">
    <property type="entry name" value="SNF2-like_sf"/>
</dbReference>
<evidence type="ECO:0000259" key="7">
    <source>
        <dbReference type="PROSITE" id="PS51194"/>
    </source>
</evidence>
<dbReference type="GeneID" id="117142778"/>
<dbReference type="GO" id="GO:0005634">
    <property type="term" value="C:nucleus"/>
    <property type="evidence" value="ECO:0007669"/>
    <property type="project" value="TreeGrafter"/>
</dbReference>
<dbReference type="InterPro" id="IPR049730">
    <property type="entry name" value="SNF2/RAD54-like_C"/>
</dbReference>
<dbReference type="InterPro" id="IPR001650">
    <property type="entry name" value="Helicase_C-like"/>
</dbReference>
<evidence type="ECO:0000313" key="8">
    <source>
        <dbReference type="Proteomes" id="UP000515162"/>
    </source>
</evidence>
<proteinExistence type="predicted"/>
<feature type="compositionally biased region" description="Polar residues" evidence="5">
    <location>
        <begin position="43"/>
        <end position="62"/>
    </location>
</feature>
<dbReference type="Proteomes" id="UP000515162">
    <property type="component" value="Chromosome 3R"/>
</dbReference>
<name>A0A6P8K0Q1_DROMA</name>
<evidence type="ECO:0000256" key="1">
    <source>
        <dbReference type="ARBA" id="ARBA00022741"/>
    </source>
</evidence>
<dbReference type="InterPro" id="IPR014001">
    <property type="entry name" value="Helicase_ATP-bd"/>
</dbReference>
<dbReference type="SUPFAM" id="SSF52540">
    <property type="entry name" value="P-loop containing nucleoside triphosphate hydrolases"/>
    <property type="match status" value="2"/>
</dbReference>
<accession>A0A6P8K0Q1</accession>
<dbReference type="InterPro" id="IPR050628">
    <property type="entry name" value="SNF2_RAD54_helicase_TF"/>
</dbReference>
<dbReference type="PANTHER" id="PTHR45626">
    <property type="entry name" value="TRANSCRIPTION TERMINATION FACTOR 2-RELATED"/>
    <property type="match status" value="1"/>
</dbReference>
<evidence type="ECO:0000256" key="3">
    <source>
        <dbReference type="ARBA" id="ARBA00022840"/>
    </source>
</evidence>
<dbReference type="GO" id="GO:0005524">
    <property type="term" value="F:ATP binding"/>
    <property type="evidence" value="ECO:0007669"/>
    <property type="project" value="UniProtKB-KW"/>
</dbReference>
<keyword evidence="1" id="KW-0547">Nucleotide-binding</keyword>
<dbReference type="GO" id="GO:0016787">
    <property type="term" value="F:hydrolase activity"/>
    <property type="evidence" value="ECO:0007669"/>
    <property type="project" value="UniProtKB-KW"/>
</dbReference>
<dbReference type="GO" id="GO:0008094">
    <property type="term" value="F:ATP-dependent activity, acting on DNA"/>
    <property type="evidence" value="ECO:0007669"/>
    <property type="project" value="TreeGrafter"/>
</dbReference>
<evidence type="ECO:0000256" key="2">
    <source>
        <dbReference type="ARBA" id="ARBA00022801"/>
    </source>
</evidence>
<dbReference type="CDD" id="cd18793">
    <property type="entry name" value="SF2_C_SNF"/>
    <property type="match status" value="1"/>
</dbReference>
<feature type="region of interest" description="Disordered" evidence="5">
    <location>
        <begin position="331"/>
        <end position="406"/>
    </location>
</feature>
<dbReference type="SMART" id="SM00487">
    <property type="entry name" value="DEXDc"/>
    <property type="match status" value="1"/>
</dbReference>
<dbReference type="SMART" id="SM00490">
    <property type="entry name" value="HELICc"/>
    <property type="match status" value="1"/>
</dbReference>
<dbReference type="Pfam" id="PF00271">
    <property type="entry name" value="Helicase_C"/>
    <property type="match status" value="1"/>
</dbReference>
<dbReference type="InterPro" id="IPR000330">
    <property type="entry name" value="SNF2_N"/>
</dbReference>
<dbReference type="Gene3D" id="3.40.50.10810">
    <property type="entry name" value="Tandem AAA-ATPase domain"/>
    <property type="match status" value="2"/>
</dbReference>